<evidence type="ECO:0000313" key="1">
    <source>
        <dbReference type="EMBL" id="KRF83262.1"/>
    </source>
</evidence>
<dbReference type="AlphaFoldDB" id="A0A0Q9WRD1"/>
<keyword evidence="2" id="KW-1185">Reference proteome</keyword>
<dbReference type="Proteomes" id="UP000008792">
    <property type="component" value="Unassembled WGS sequence"/>
</dbReference>
<sequence length="140" mass="15714">MPDSCSRQQTAGSSQPLHAAINLPFKVLLLDDVPRLSSINRNVHNIDAIWHATPKVVAHQKVHQPLHQKPTRASIKINAGTFVTLVWQKVCVFHCISLHLLATRVEQTAVQSAFEESKLSILWEQLNYDSFGFNGLAQRI</sequence>
<dbReference type="EMBL" id="CH940650">
    <property type="protein sequence ID" value="KRF83262.1"/>
    <property type="molecule type" value="Genomic_DNA"/>
</dbReference>
<organism evidence="1 2">
    <name type="scientific">Drosophila virilis</name>
    <name type="common">Fruit fly</name>
    <dbReference type="NCBI Taxonomy" id="7244"/>
    <lineage>
        <taxon>Eukaryota</taxon>
        <taxon>Metazoa</taxon>
        <taxon>Ecdysozoa</taxon>
        <taxon>Arthropoda</taxon>
        <taxon>Hexapoda</taxon>
        <taxon>Insecta</taxon>
        <taxon>Pterygota</taxon>
        <taxon>Neoptera</taxon>
        <taxon>Endopterygota</taxon>
        <taxon>Diptera</taxon>
        <taxon>Brachycera</taxon>
        <taxon>Muscomorpha</taxon>
        <taxon>Ephydroidea</taxon>
        <taxon>Drosophilidae</taxon>
        <taxon>Drosophila</taxon>
    </lineage>
</organism>
<evidence type="ECO:0000313" key="2">
    <source>
        <dbReference type="Proteomes" id="UP000008792"/>
    </source>
</evidence>
<accession>A0A0Q9WRD1</accession>
<proteinExistence type="predicted"/>
<dbReference type="InParanoid" id="A0A0Q9WRD1"/>
<name>A0A0Q9WRD1_DROVI</name>
<reference evidence="1 2" key="1">
    <citation type="journal article" date="2007" name="Nature">
        <title>Evolution of genes and genomes on the Drosophila phylogeny.</title>
        <authorList>
            <consortium name="Drosophila 12 Genomes Consortium"/>
            <person name="Clark A.G."/>
            <person name="Eisen M.B."/>
            <person name="Smith D.R."/>
            <person name="Bergman C.M."/>
            <person name="Oliver B."/>
            <person name="Markow T.A."/>
            <person name="Kaufman T.C."/>
            <person name="Kellis M."/>
            <person name="Gelbart W."/>
            <person name="Iyer V.N."/>
            <person name="Pollard D.A."/>
            <person name="Sackton T.B."/>
            <person name="Larracuente A.M."/>
            <person name="Singh N.D."/>
            <person name="Abad J.P."/>
            <person name="Abt D.N."/>
            <person name="Adryan B."/>
            <person name="Aguade M."/>
            <person name="Akashi H."/>
            <person name="Anderson W.W."/>
            <person name="Aquadro C.F."/>
            <person name="Ardell D.H."/>
            <person name="Arguello R."/>
            <person name="Artieri C.G."/>
            <person name="Barbash D.A."/>
            <person name="Barker D."/>
            <person name="Barsanti P."/>
            <person name="Batterham P."/>
            <person name="Batzoglou S."/>
            <person name="Begun D."/>
            <person name="Bhutkar A."/>
            <person name="Blanco E."/>
            <person name="Bosak S.A."/>
            <person name="Bradley R.K."/>
            <person name="Brand A.D."/>
            <person name="Brent M.R."/>
            <person name="Brooks A.N."/>
            <person name="Brown R.H."/>
            <person name="Butlin R.K."/>
            <person name="Caggese C."/>
            <person name="Calvi B.R."/>
            <person name="Bernardo de Carvalho A."/>
            <person name="Caspi A."/>
            <person name="Castrezana S."/>
            <person name="Celniker S.E."/>
            <person name="Chang J.L."/>
            <person name="Chapple C."/>
            <person name="Chatterji S."/>
            <person name="Chinwalla A."/>
            <person name="Civetta A."/>
            <person name="Clifton S.W."/>
            <person name="Comeron J.M."/>
            <person name="Costello J.C."/>
            <person name="Coyne J.A."/>
            <person name="Daub J."/>
            <person name="David R.G."/>
            <person name="Delcher A.L."/>
            <person name="Delehaunty K."/>
            <person name="Do C.B."/>
            <person name="Ebling H."/>
            <person name="Edwards K."/>
            <person name="Eickbush T."/>
            <person name="Evans J.D."/>
            <person name="Filipski A."/>
            <person name="Findeiss S."/>
            <person name="Freyhult E."/>
            <person name="Fulton L."/>
            <person name="Fulton R."/>
            <person name="Garcia A.C."/>
            <person name="Gardiner A."/>
            <person name="Garfield D.A."/>
            <person name="Garvin B.E."/>
            <person name="Gibson G."/>
            <person name="Gilbert D."/>
            <person name="Gnerre S."/>
            <person name="Godfrey J."/>
            <person name="Good R."/>
            <person name="Gotea V."/>
            <person name="Gravely B."/>
            <person name="Greenberg A.J."/>
            <person name="Griffiths-Jones S."/>
            <person name="Gross S."/>
            <person name="Guigo R."/>
            <person name="Gustafson E.A."/>
            <person name="Haerty W."/>
            <person name="Hahn M.W."/>
            <person name="Halligan D.L."/>
            <person name="Halpern A.L."/>
            <person name="Halter G.M."/>
            <person name="Han M.V."/>
            <person name="Heger A."/>
            <person name="Hillier L."/>
            <person name="Hinrichs A.S."/>
            <person name="Holmes I."/>
            <person name="Hoskins R.A."/>
            <person name="Hubisz M.J."/>
            <person name="Hultmark D."/>
            <person name="Huntley M.A."/>
            <person name="Jaffe D.B."/>
            <person name="Jagadeeshan S."/>
            <person name="Jeck W.R."/>
            <person name="Johnson J."/>
            <person name="Jones C.D."/>
            <person name="Jordan W.C."/>
            <person name="Karpen G.H."/>
            <person name="Kataoka E."/>
            <person name="Keightley P.D."/>
            <person name="Kheradpour P."/>
            <person name="Kirkness E.F."/>
            <person name="Koerich L.B."/>
            <person name="Kristiansen K."/>
            <person name="Kudrna D."/>
            <person name="Kulathinal R.J."/>
            <person name="Kumar S."/>
            <person name="Kwok R."/>
            <person name="Lander E."/>
            <person name="Langley C.H."/>
            <person name="Lapoint R."/>
            <person name="Lazzaro B.P."/>
            <person name="Lee S.J."/>
            <person name="Levesque L."/>
            <person name="Li R."/>
            <person name="Lin C.F."/>
            <person name="Lin M.F."/>
            <person name="Lindblad-Toh K."/>
            <person name="Llopart A."/>
            <person name="Long M."/>
            <person name="Low L."/>
            <person name="Lozovsky E."/>
            <person name="Lu J."/>
            <person name="Luo M."/>
            <person name="Machado C.A."/>
            <person name="Makalowski W."/>
            <person name="Marzo M."/>
            <person name="Matsuda M."/>
            <person name="Matzkin L."/>
            <person name="McAllister B."/>
            <person name="McBride C.S."/>
            <person name="McKernan B."/>
            <person name="McKernan K."/>
            <person name="Mendez-Lago M."/>
            <person name="Minx P."/>
            <person name="Mollenhauer M.U."/>
            <person name="Montooth K."/>
            <person name="Mount S.M."/>
            <person name="Mu X."/>
            <person name="Myers E."/>
            <person name="Negre B."/>
            <person name="Newfeld S."/>
            <person name="Nielsen R."/>
            <person name="Noor M.A."/>
            <person name="O'Grady P."/>
            <person name="Pachter L."/>
            <person name="Papaceit M."/>
            <person name="Parisi M.J."/>
            <person name="Parisi M."/>
            <person name="Parts L."/>
            <person name="Pedersen J.S."/>
            <person name="Pesole G."/>
            <person name="Phillippy A.M."/>
            <person name="Ponting C.P."/>
            <person name="Pop M."/>
            <person name="Porcelli D."/>
            <person name="Powell J.R."/>
            <person name="Prohaska S."/>
            <person name="Pruitt K."/>
            <person name="Puig M."/>
            <person name="Quesneville H."/>
            <person name="Ram K.R."/>
            <person name="Rand D."/>
            <person name="Rasmussen M.D."/>
            <person name="Reed L.K."/>
            <person name="Reenan R."/>
            <person name="Reily A."/>
            <person name="Remington K.A."/>
            <person name="Rieger T.T."/>
            <person name="Ritchie M.G."/>
            <person name="Robin C."/>
            <person name="Rogers Y.H."/>
            <person name="Rohde C."/>
            <person name="Rozas J."/>
            <person name="Rubenfield M.J."/>
            <person name="Ruiz A."/>
            <person name="Russo S."/>
            <person name="Salzberg S.L."/>
            <person name="Sanchez-Gracia A."/>
            <person name="Saranga D.J."/>
            <person name="Sato H."/>
            <person name="Schaeffer S.W."/>
            <person name="Schatz M.C."/>
            <person name="Schlenke T."/>
            <person name="Schwartz R."/>
            <person name="Segarra C."/>
            <person name="Singh R.S."/>
            <person name="Sirot L."/>
            <person name="Sirota M."/>
            <person name="Sisneros N.B."/>
            <person name="Smith C.D."/>
            <person name="Smith T.F."/>
            <person name="Spieth J."/>
            <person name="Stage D.E."/>
            <person name="Stark A."/>
            <person name="Stephan W."/>
            <person name="Strausberg R.L."/>
            <person name="Strempel S."/>
            <person name="Sturgill D."/>
            <person name="Sutton G."/>
            <person name="Sutton G.G."/>
            <person name="Tao W."/>
            <person name="Teichmann S."/>
            <person name="Tobari Y.N."/>
            <person name="Tomimura Y."/>
            <person name="Tsolas J.M."/>
            <person name="Valente V.L."/>
            <person name="Venter E."/>
            <person name="Venter J.C."/>
            <person name="Vicario S."/>
            <person name="Vieira F.G."/>
            <person name="Vilella A.J."/>
            <person name="Villasante A."/>
            <person name="Walenz B."/>
            <person name="Wang J."/>
            <person name="Wasserman M."/>
            <person name="Watts T."/>
            <person name="Wilson D."/>
            <person name="Wilson R.K."/>
            <person name="Wing R.A."/>
            <person name="Wolfner M.F."/>
            <person name="Wong A."/>
            <person name="Wong G.K."/>
            <person name="Wu C.I."/>
            <person name="Wu G."/>
            <person name="Yamamoto D."/>
            <person name="Yang H.P."/>
            <person name="Yang S.P."/>
            <person name="Yorke J.A."/>
            <person name="Yoshida K."/>
            <person name="Zdobnov E."/>
            <person name="Zhang P."/>
            <person name="Zhang Y."/>
            <person name="Zimin A.V."/>
            <person name="Baldwin J."/>
            <person name="Abdouelleil A."/>
            <person name="Abdulkadir J."/>
            <person name="Abebe A."/>
            <person name="Abera B."/>
            <person name="Abreu J."/>
            <person name="Acer S.C."/>
            <person name="Aftuck L."/>
            <person name="Alexander A."/>
            <person name="An P."/>
            <person name="Anderson E."/>
            <person name="Anderson S."/>
            <person name="Arachi H."/>
            <person name="Azer M."/>
            <person name="Bachantsang P."/>
            <person name="Barry A."/>
            <person name="Bayul T."/>
            <person name="Berlin A."/>
            <person name="Bessette D."/>
            <person name="Bloom T."/>
            <person name="Blye J."/>
            <person name="Boguslavskiy L."/>
            <person name="Bonnet C."/>
            <person name="Boukhgalter B."/>
            <person name="Bourzgui I."/>
            <person name="Brown A."/>
            <person name="Cahill P."/>
            <person name="Channer S."/>
            <person name="Cheshatsang Y."/>
            <person name="Chuda L."/>
            <person name="Citroen M."/>
            <person name="Collymore A."/>
            <person name="Cooke P."/>
            <person name="Costello M."/>
            <person name="D'Aco K."/>
            <person name="Daza R."/>
            <person name="De Haan G."/>
            <person name="DeGray S."/>
            <person name="DeMaso C."/>
            <person name="Dhargay N."/>
            <person name="Dooley K."/>
            <person name="Dooley E."/>
            <person name="Doricent M."/>
            <person name="Dorje P."/>
            <person name="Dorjee K."/>
            <person name="Dupes A."/>
            <person name="Elong R."/>
            <person name="Falk J."/>
            <person name="Farina A."/>
            <person name="Faro S."/>
            <person name="Ferguson D."/>
            <person name="Fisher S."/>
            <person name="Foley C.D."/>
            <person name="Franke A."/>
            <person name="Friedrich D."/>
            <person name="Gadbois L."/>
            <person name="Gearin G."/>
            <person name="Gearin C.R."/>
            <person name="Giannoukos G."/>
            <person name="Goode T."/>
            <person name="Graham J."/>
            <person name="Grandbois E."/>
            <person name="Grewal S."/>
            <person name="Gyaltsen K."/>
            <person name="Hafez N."/>
            <person name="Hagos B."/>
            <person name="Hall J."/>
            <person name="Henson C."/>
            <person name="Hollinger A."/>
            <person name="Honan T."/>
            <person name="Huard M.D."/>
            <person name="Hughes L."/>
            <person name="Hurhula B."/>
            <person name="Husby M.E."/>
            <person name="Kamat A."/>
            <person name="Kanga B."/>
            <person name="Kashin S."/>
            <person name="Khazanovich D."/>
            <person name="Kisner P."/>
            <person name="Lance K."/>
            <person name="Lara M."/>
            <person name="Lee W."/>
            <person name="Lennon N."/>
            <person name="Letendre F."/>
            <person name="LeVine R."/>
            <person name="Lipovsky A."/>
            <person name="Liu X."/>
            <person name="Liu J."/>
            <person name="Liu S."/>
            <person name="Lokyitsang T."/>
            <person name="Lokyitsang Y."/>
            <person name="Lubonja R."/>
            <person name="Lui A."/>
            <person name="MacDonald P."/>
            <person name="Magnisalis V."/>
            <person name="Maru K."/>
            <person name="Matthews C."/>
            <person name="McCusker W."/>
            <person name="McDonough S."/>
            <person name="Mehta T."/>
            <person name="Meldrim J."/>
            <person name="Meneus L."/>
            <person name="Mihai O."/>
            <person name="Mihalev A."/>
            <person name="Mihova T."/>
            <person name="Mittelman R."/>
            <person name="Mlenga V."/>
            <person name="Montmayeur A."/>
            <person name="Mulrain L."/>
            <person name="Navidi A."/>
            <person name="Naylor J."/>
            <person name="Negash T."/>
            <person name="Nguyen T."/>
            <person name="Nguyen N."/>
            <person name="Nicol R."/>
            <person name="Norbu C."/>
            <person name="Norbu N."/>
            <person name="Novod N."/>
            <person name="O'Neill B."/>
            <person name="Osman S."/>
            <person name="Markiewicz E."/>
            <person name="Oyono O.L."/>
            <person name="Patti C."/>
            <person name="Phunkhang P."/>
            <person name="Pierre F."/>
            <person name="Priest M."/>
            <person name="Raghuraman S."/>
            <person name="Rege F."/>
            <person name="Reyes R."/>
            <person name="Rise C."/>
            <person name="Rogov P."/>
            <person name="Ross K."/>
            <person name="Ryan E."/>
            <person name="Settipalli S."/>
            <person name="Shea T."/>
            <person name="Sherpa N."/>
            <person name="Shi L."/>
            <person name="Shih D."/>
            <person name="Sparrow T."/>
            <person name="Spaulding J."/>
            <person name="Stalker J."/>
            <person name="Stange-Thomann N."/>
            <person name="Stavropoulos S."/>
            <person name="Stone C."/>
            <person name="Strader C."/>
            <person name="Tesfaye S."/>
            <person name="Thomson T."/>
            <person name="Thoulutsang Y."/>
            <person name="Thoulutsang D."/>
            <person name="Topham K."/>
            <person name="Topping I."/>
            <person name="Tsamla T."/>
            <person name="Vassiliev H."/>
            <person name="Vo A."/>
            <person name="Wangchuk T."/>
            <person name="Wangdi T."/>
            <person name="Weiand M."/>
            <person name="Wilkinson J."/>
            <person name="Wilson A."/>
            <person name="Yadav S."/>
            <person name="Young G."/>
            <person name="Yu Q."/>
            <person name="Zembek L."/>
            <person name="Zhong D."/>
            <person name="Zimmer A."/>
            <person name="Zwirko Z."/>
            <person name="Jaffe D.B."/>
            <person name="Alvarez P."/>
            <person name="Brockman W."/>
            <person name="Butler J."/>
            <person name="Chin C."/>
            <person name="Gnerre S."/>
            <person name="Grabherr M."/>
            <person name="Kleber M."/>
            <person name="Mauceli E."/>
            <person name="MacCallum I."/>
        </authorList>
    </citation>
    <scope>NUCLEOTIDE SEQUENCE [LARGE SCALE GENOMIC DNA]</scope>
    <source>
        <strain evidence="2">Tucson 15010-1051.87</strain>
    </source>
</reference>
<protein>
    <submittedName>
        <fullName evidence="1">Uncharacterized protein</fullName>
    </submittedName>
</protein>
<gene>
    <name evidence="1" type="primary">Dvir\GJ26954</name>
    <name evidence="1" type="ORF">Dvir_GJ26954</name>
</gene>